<feature type="domain" description="Protein kinase" evidence="5">
    <location>
        <begin position="4"/>
        <end position="256"/>
    </location>
</feature>
<protein>
    <recommendedName>
        <fullName evidence="5">Protein kinase domain-containing protein</fullName>
    </recommendedName>
</protein>
<dbReference type="EMBL" id="QXFU01000088">
    <property type="protein sequence ID" value="KAE9044837.1"/>
    <property type="molecule type" value="Genomic_DNA"/>
</dbReference>
<evidence type="ECO:0000259" key="5">
    <source>
        <dbReference type="PROSITE" id="PS50011"/>
    </source>
</evidence>
<dbReference type="SUPFAM" id="SSF48371">
    <property type="entry name" value="ARM repeat"/>
    <property type="match status" value="1"/>
</dbReference>
<dbReference type="InterPro" id="IPR016024">
    <property type="entry name" value="ARM-type_fold"/>
</dbReference>
<dbReference type="Pfam" id="PF00069">
    <property type="entry name" value="Pkinase"/>
    <property type="match status" value="1"/>
</dbReference>
<dbReference type="GO" id="GO:0005524">
    <property type="term" value="F:ATP binding"/>
    <property type="evidence" value="ECO:0007669"/>
    <property type="project" value="UniProtKB-UniRule"/>
</dbReference>
<dbReference type="InterPro" id="IPR011989">
    <property type="entry name" value="ARM-like"/>
</dbReference>
<dbReference type="PROSITE" id="PS00108">
    <property type="entry name" value="PROTEIN_KINASE_ST"/>
    <property type="match status" value="1"/>
</dbReference>
<proteinExistence type="predicted"/>
<name>A0A6A3NH74_9STRA</name>
<evidence type="ECO:0000313" key="7">
    <source>
        <dbReference type="Proteomes" id="UP000435112"/>
    </source>
</evidence>
<evidence type="ECO:0000313" key="6">
    <source>
        <dbReference type="EMBL" id="KAE9044837.1"/>
    </source>
</evidence>
<organism evidence="6 7">
    <name type="scientific">Phytophthora rubi</name>
    <dbReference type="NCBI Taxonomy" id="129364"/>
    <lineage>
        <taxon>Eukaryota</taxon>
        <taxon>Sar</taxon>
        <taxon>Stramenopiles</taxon>
        <taxon>Oomycota</taxon>
        <taxon>Peronosporomycetes</taxon>
        <taxon>Peronosporales</taxon>
        <taxon>Peronosporaceae</taxon>
        <taxon>Phytophthora</taxon>
    </lineage>
</organism>
<evidence type="ECO:0000256" key="4">
    <source>
        <dbReference type="SAM" id="MobiDB-lite"/>
    </source>
</evidence>
<dbReference type="SMART" id="SM00220">
    <property type="entry name" value="S_TKc"/>
    <property type="match status" value="1"/>
</dbReference>
<dbReference type="CDD" id="cd14010">
    <property type="entry name" value="STKc_ULK4"/>
    <property type="match status" value="1"/>
</dbReference>
<reference evidence="6 7" key="1">
    <citation type="submission" date="2018-09" db="EMBL/GenBank/DDBJ databases">
        <title>Genomic investigation of the strawberry pathogen Phytophthora fragariae indicates pathogenicity is determined by transcriptional variation in three key races.</title>
        <authorList>
            <person name="Adams T.M."/>
            <person name="Armitage A.D."/>
            <person name="Sobczyk M.K."/>
            <person name="Bates H.J."/>
            <person name="Dunwell J.M."/>
            <person name="Nellist C.F."/>
            <person name="Harrison R.J."/>
        </authorList>
    </citation>
    <scope>NUCLEOTIDE SEQUENCE [LARGE SCALE GENOMIC DNA]</scope>
    <source>
        <strain evidence="6 7">SCRP324</strain>
    </source>
</reference>
<dbReference type="InterPro" id="IPR008271">
    <property type="entry name" value="Ser/Thr_kinase_AS"/>
</dbReference>
<dbReference type="InterPro" id="IPR011009">
    <property type="entry name" value="Kinase-like_dom_sf"/>
</dbReference>
<dbReference type="PANTHER" id="PTHR46562:SF1">
    <property type="entry name" value="SERINE_THREONINE-PROTEIN KINASE ULK4"/>
    <property type="match status" value="1"/>
</dbReference>
<feature type="compositionally biased region" description="Polar residues" evidence="4">
    <location>
        <begin position="317"/>
        <end position="337"/>
    </location>
</feature>
<dbReference type="Gene3D" id="1.10.510.10">
    <property type="entry name" value="Transferase(Phosphotransferase) domain 1"/>
    <property type="match status" value="1"/>
</dbReference>
<gene>
    <name evidence="6" type="ORF">PR002_g2567</name>
</gene>
<keyword evidence="2 3" id="KW-0067">ATP-binding</keyword>
<dbReference type="GO" id="GO:0004672">
    <property type="term" value="F:protein kinase activity"/>
    <property type="evidence" value="ECO:0007669"/>
    <property type="project" value="InterPro"/>
</dbReference>
<sequence>MENYNIYDEIGRGTHSFVYKARRKRSIEYVAVKSTAKSRMDKILNEVPFLHKLDSRYVLKFFDWYESSNHIWLILEYCMGGDLLNLITQDKQLPETAVKSFGIELVAGLQYLHANSILYCDLKPANVLIDEFGSLKLADFGLARRIPGSDTAATRPLAPGSPHYMAPELFQQPAVHSFASDFWALGCVLYELRTGRQPFIHTNFSELARKIQTDDVVLPVPGYEMSPVFCNLLQRLLVKDPYQRITWNELIDHPFWDDLPQLEEVVMPAQEMFDAAAPTPGRYPNISAESSDSVNFEDHPHDQNDDQRENDEENDSAAGTTGDVQRQANGNGPITTITEDDRATISESGDSSSENLLDGLSVQRNMTSNRVHGEARPVSAPISRIRATTSNNDDLDEEADAIEDQHIGSIPLDIEMRHRWRAANAPHSAPPAISSVPRRRIQLQSLFDRDGVPGGGLRKVSKLIFTAADCRVKSIIGNKDIQIGDLPRIRAEHLRFEPTAPQDLLLCSTEALENQLKEIYISLKSSQAGDTEKLSVMAYLFSLSCHARLAHVIVNSSILKLLIRMLAHESQLPVANRVLLPMLCLVLGVLFRFATFIAPSSPDQLRQLVTTLLQVLHDSSSESNTEEVSRGRGNGLESRPLAQACLGELLFYISTQQEWELPMDGVDGVLTCVNDADIGVRYYAVRTLGNMLIHCTDMLLPKLMSEQIVATLTRSLLQYAELSRGEQNDWEASQTDLALRTTTTEALAQVLRHLRTPSSVANLPSRLKRSVLLYFAKPEVLNAVWRGVQNEKGAIDLAVASLNIINAFLDTKIATDREADSAAIKASRQFLLDRVVNFSSIQKMVLLKGTTSNGVDSEGSDFVTILRAKSLITLHLGMQMNRGFLLSIVENDALGFLEQVLFPIADHLYEDDDKPGSLTPESTLSAFELYLSQCALNLCKLAIRMALKLGADCFSSREHGDTDSANNNNATISPLSFELFNGLLRHPTCRLQLLNYFVGNDNKQYTFFLRLMAKLLTAFPNEELSISGESNATTIAFYVSKILLNLFESSAREANNIVLVETQVLFTHLLPAVLEHISPTEGSTSGNLGANNDGLAVNCLKILHVVLLDFDYEDDNGEYELYDHFIRSTLVPFLDSMLNGHATKVESTWGLTSELLFGLISSDSSLLSGAKELRVMSAILGLLSVSPKFQALPSHATQLLNVLVDSYNGHLDELYDSGIAESVVAGLAFATRRKELDSNLVDLLVVLQHLLHQQHGNSRQQSLPGSPQGFNELVRCGPILIQLCVGTDATRKVHGRLGDLSPEEDEVEGGISPCGRNRVEDKIADLASRCLVFLSQIFGEQLNEAVFLNDKEPADESLSSSLLLCLQVNDLNVDGVVMLRVLLMLKNCLRCEGNNAYVSNWMTEDSRVLKAVKELASQDQDIRLENERGKSGQQRSGPSIGEQISRTSAAIVRLCRS</sequence>
<comment type="caution">
    <text evidence="6">The sequence shown here is derived from an EMBL/GenBank/DDBJ whole genome shotgun (WGS) entry which is preliminary data.</text>
</comment>
<evidence type="ECO:0000256" key="1">
    <source>
        <dbReference type="ARBA" id="ARBA00022741"/>
    </source>
</evidence>
<dbReference type="InterPro" id="IPR000719">
    <property type="entry name" value="Prot_kinase_dom"/>
</dbReference>
<dbReference type="InterPro" id="IPR044591">
    <property type="entry name" value="RUK"/>
</dbReference>
<dbReference type="InterPro" id="IPR017441">
    <property type="entry name" value="Protein_kinase_ATP_BS"/>
</dbReference>
<accession>A0A6A3NH74</accession>
<feature type="compositionally biased region" description="Polar residues" evidence="4">
    <location>
        <begin position="345"/>
        <end position="355"/>
    </location>
</feature>
<dbReference type="PROSITE" id="PS00107">
    <property type="entry name" value="PROTEIN_KINASE_ATP"/>
    <property type="match status" value="1"/>
</dbReference>
<dbReference type="PROSITE" id="PS50011">
    <property type="entry name" value="PROTEIN_KINASE_DOM"/>
    <property type="match status" value="1"/>
</dbReference>
<dbReference type="GO" id="GO:0008017">
    <property type="term" value="F:microtubule binding"/>
    <property type="evidence" value="ECO:0007669"/>
    <property type="project" value="InterPro"/>
</dbReference>
<dbReference type="FunFam" id="1.10.510.10:FF:000571">
    <property type="entry name" value="Maternal embryonic leucine zipper kinase"/>
    <property type="match status" value="1"/>
</dbReference>
<dbReference type="Proteomes" id="UP000435112">
    <property type="component" value="Unassembled WGS sequence"/>
</dbReference>
<feature type="compositionally biased region" description="Basic and acidic residues" evidence="4">
    <location>
        <begin position="296"/>
        <end position="307"/>
    </location>
</feature>
<feature type="binding site" evidence="3">
    <location>
        <position position="33"/>
    </location>
    <ligand>
        <name>ATP</name>
        <dbReference type="ChEBI" id="CHEBI:30616"/>
    </ligand>
</feature>
<evidence type="ECO:0000256" key="2">
    <source>
        <dbReference type="ARBA" id="ARBA00022840"/>
    </source>
</evidence>
<evidence type="ECO:0000256" key="3">
    <source>
        <dbReference type="PROSITE-ProRule" id="PRU10141"/>
    </source>
</evidence>
<dbReference type="SUPFAM" id="SSF56112">
    <property type="entry name" value="Protein kinase-like (PK-like)"/>
    <property type="match status" value="1"/>
</dbReference>
<dbReference type="OrthoDB" id="24822at2759"/>
<dbReference type="Gene3D" id="1.25.10.10">
    <property type="entry name" value="Leucine-rich Repeat Variant"/>
    <property type="match status" value="1"/>
</dbReference>
<keyword evidence="1 3" id="KW-0547">Nucleotide-binding</keyword>
<dbReference type="PANTHER" id="PTHR46562">
    <property type="entry name" value="SERINE/THREONINE-KINASE ULK4-LIKE PROTEIN-RELATED"/>
    <property type="match status" value="1"/>
</dbReference>
<feature type="region of interest" description="Disordered" evidence="4">
    <location>
        <begin position="276"/>
        <end position="356"/>
    </location>
</feature>